<proteinExistence type="predicted"/>
<dbReference type="Proteomes" id="UP000193811">
    <property type="component" value="Unassembled WGS sequence"/>
</dbReference>
<keyword evidence="1" id="KW-0812">Transmembrane</keyword>
<reference evidence="2 4" key="1">
    <citation type="submission" date="2015-03" db="EMBL/GenBank/DDBJ databases">
        <authorList>
            <person name="Murphy D."/>
        </authorList>
    </citation>
    <scope>NUCLEOTIDE SEQUENCE [LARGE SCALE GENOMIC DNA]</scope>
    <source>
        <strain evidence="2 4">D16</strain>
    </source>
</reference>
<name>A0A0U1CWW6_9MYCO</name>
<sequence>MTAIGFLAATQNGALDLVRSTASAAPAILIIACVAMAFCVFICSIDYWSSKGTYRDMAQLMTQSSMFWARWSDDRIWSAPYGELAAEADRCEVVVAYIERQKKSLGKKHDDARAAFNEHIDRELVTYQGMLTAVRNAMIYLNSQGRGPQAPHGS</sequence>
<reference evidence="3 5" key="2">
    <citation type="submission" date="2016-01" db="EMBL/GenBank/DDBJ databases">
        <title>The new phylogeny of the genus Mycobacterium.</title>
        <authorList>
            <person name="Tarcisio F."/>
            <person name="Conor M."/>
            <person name="Antonella G."/>
            <person name="Elisabetta G."/>
            <person name="Giulia F.S."/>
            <person name="Sara T."/>
            <person name="Anna F."/>
            <person name="Clotilde B."/>
            <person name="Roberto B."/>
            <person name="Veronica D.S."/>
            <person name="Fabio R."/>
            <person name="Monica P."/>
            <person name="Olivier J."/>
            <person name="Enrico T."/>
            <person name="Nicola S."/>
        </authorList>
    </citation>
    <scope>NUCLEOTIDE SEQUENCE [LARGE SCALE GENOMIC DNA]</scope>
    <source>
        <strain evidence="3 5">CCUG 50187</strain>
    </source>
</reference>
<keyword evidence="1" id="KW-1133">Transmembrane helix</keyword>
<dbReference type="EMBL" id="CTEF01000001">
    <property type="protein sequence ID" value="CQD03552.1"/>
    <property type="molecule type" value="Genomic_DNA"/>
</dbReference>
<organism evidence="2 4">
    <name type="scientific">Mycolicibacterium conceptionense</name>
    <dbReference type="NCBI Taxonomy" id="451644"/>
    <lineage>
        <taxon>Bacteria</taxon>
        <taxon>Bacillati</taxon>
        <taxon>Actinomycetota</taxon>
        <taxon>Actinomycetes</taxon>
        <taxon>Mycobacteriales</taxon>
        <taxon>Mycobacteriaceae</taxon>
        <taxon>Mycolicibacterium</taxon>
    </lineage>
</organism>
<dbReference type="EMBL" id="LQOP01000014">
    <property type="protein sequence ID" value="ORV27398.1"/>
    <property type="molecule type" value="Genomic_DNA"/>
</dbReference>
<evidence type="ECO:0008006" key="6">
    <source>
        <dbReference type="Google" id="ProtNLM"/>
    </source>
</evidence>
<evidence type="ECO:0000313" key="4">
    <source>
        <dbReference type="Proteomes" id="UP000182227"/>
    </source>
</evidence>
<keyword evidence="5" id="KW-1185">Reference proteome</keyword>
<evidence type="ECO:0000313" key="5">
    <source>
        <dbReference type="Proteomes" id="UP000193811"/>
    </source>
</evidence>
<accession>A0A0U1CWW6</accession>
<keyword evidence="1" id="KW-0472">Membrane</keyword>
<dbReference type="RefSeq" id="WP_085140674.1">
    <property type="nucleotide sequence ID" value="NZ_JACKVA010000035.1"/>
</dbReference>
<evidence type="ECO:0000256" key="1">
    <source>
        <dbReference type="SAM" id="Phobius"/>
    </source>
</evidence>
<feature type="transmembrane region" description="Helical" evidence="1">
    <location>
        <begin position="24"/>
        <end position="48"/>
    </location>
</feature>
<gene>
    <name evidence="3" type="ORF">AWB98_10815</name>
    <name evidence="2" type="ORF">BN970_00496</name>
</gene>
<evidence type="ECO:0000313" key="3">
    <source>
        <dbReference type="EMBL" id="ORV27398.1"/>
    </source>
</evidence>
<protein>
    <recommendedName>
        <fullName evidence="6">Transmembrane protein</fullName>
    </recommendedName>
</protein>
<dbReference type="GeneID" id="44295943"/>
<dbReference type="AlphaFoldDB" id="A0A0U1CWW6"/>
<evidence type="ECO:0000313" key="2">
    <source>
        <dbReference type="EMBL" id="CQD03552.1"/>
    </source>
</evidence>
<dbReference type="Proteomes" id="UP000182227">
    <property type="component" value="Unassembled WGS sequence"/>
</dbReference>